<organism evidence="1 2">
    <name type="scientific">Caerostris darwini</name>
    <dbReference type="NCBI Taxonomy" id="1538125"/>
    <lineage>
        <taxon>Eukaryota</taxon>
        <taxon>Metazoa</taxon>
        <taxon>Ecdysozoa</taxon>
        <taxon>Arthropoda</taxon>
        <taxon>Chelicerata</taxon>
        <taxon>Arachnida</taxon>
        <taxon>Araneae</taxon>
        <taxon>Araneomorphae</taxon>
        <taxon>Entelegynae</taxon>
        <taxon>Araneoidea</taxon>
        <taxon>Araneidae</taxon>
        <taxon>Caerostris</taxon>
    </lineage>
</organism>
<reference evidence="1 2" key="1">
    <citation type="submission" date="2021-06" db="EMBL/GenBank/DDBJ databases">
        <title>Caerostris darwini draft genome.</title>
        <authorList>
            <person name="Kono N."/>
            <person name="Arakawa K."/>
        </authorList>
    </citation>
    <scope>NUCLEOTIDE SEQUENCE [LARGE SCALE GENOMIC DNA]</scope>
</reference>
<dbReference type="Proteomes" id="UP001054837">
    <property type="component" value="Unassembled WGS sequence"/>
</dbReference>
<proteinExistence type="predicted"/>
<evidence type="ECO:0000313" key="2">
    <source>
        <dbReference type="Proteomes" id="UP001054837"/>
    </source>
</evidence>
<gene>
    <name evidence="1" type="ORF">CDAR_384801</name>
</gene>
<evidence type="ECO:0000313" key="1">
    <source>
        <dbReference type="EMBL" id="GIY79925.1"/>
    </source>
</evidence>
<protein>
    <submittedName>
        <fullName evidence="1">Uncharacterized protein</fullName>
    </submittedName>
</protein>
<dbReference type="EMBL" id="BPLQ01014465">
    <property type="protein sequence ID" value="GIY79925.1"/>
    <property type="molecule type" value="Genomic_DNA"/>
</dbReference>
<sequence>MSFRFYHPSRAIVGVQGSSSSDNSRAPLREKAVIKRWEIVFLRPENTSLDSIRCAAPESEGGNNNARRMMVAPSIHKPCPPAP</sequence>
<comment type="caution">
    <text evidence="1">The sequence shown here is derived from an EMBL/GenBank/DDBJ whole genome shotgun (WGS) entry which is preliminary data.</text>
</comment>
<dbReference type="AlphaFoldDB" id="A0AAV4WCX8"/>
<accession>A0AAV4WCX8</accession>
<keyword evidence="2" id="KW-1185">Reference proteome</keyword>
<name>A0AAV4WCX8_9ARAC</name>